<keyword evidence="2" id="KW-1185">Reference proteome</keyword>
<dbReference type="RefSeq" id="WP_100277792.1">
    <property type="nucleotide sequence ID" value="NZ_CP018799.1"/>
</dbReference>
<evidence type="ECO:0000313" key="1">
    <source>
        <dbReference type="EMBL" id="ATX79966.1"/>
    </source>
</evidence>
<dbReference type="Proteomes" id="UP000231701">
    <property type="component" value="Chromosome"/>
</dbReference>
<reference evidence="1 2" key="1">
    <citation type="submission" date="2016-12" db="EMBL/GenBank/DDBJ databases">
        <title>Isolation and genomic insights into novel planktonic Zetaproteobacteria from stratified waters of the Chesapeake Bay.</title>
        <authorList>
            <person name="McAllister S.M."/>
            <person name="Kato S."/>
            <person name="Chan C.S."/>
            <person name="Chiu B.K."/>
            <person name="Field E.K."/>
        </authorList>
    </citation>
    <scope>NUCLEOTIDE SEQUENCE [LARGE SCALE GENOMIC DNA]</scope>
    <source>
        <strain evidence="1 2">CP-5</strain>
    </source>
</reference>
<dbReference type="EMBL" id="CP018799">
    <property type="protein sequence ID" value="ATX79966.1"/>
    <property type="molecule type" value="Genomic_DNA"/>
</dbReference>
<gene>
    <name evidence="1" type="ORF">Ga0123461_1553</name>
</gene>
<name>A0A2K8L6U1_MARES</name>
<proteinExistence type="predicted"/>
<dbReference type="KEGG" id="maes:Ga0123461_1553"/>
<organism evidence="1 2">
    <name type="scientific">Mariprofundus aestuarium</name>
    <dbReference type="NCBI Taxonomy" id="1921086"/>
    <lineage>
        <taxon>Bacteria</taxon>
        <taxon>Pseudomonadati</taxon>
        <taxon>Pseudomonadota</taxon>
        <taxon>Candidatius Mariprofundia</taxon>
        <taxon>Mariprofundales</taxon>
        <taxon>Mariprofundaceae</taxon>
        <taxon>Mariprofundus</taxon>
    </lineage>
</organism>
<dbReference type="OrthoDB" id="9867006at2"/>
<dbReference type="AlphaFoldDB" id="A0A2K8L6U1"/>
<evidence type="ECO:0000313" key="2">
    <source>
        <dbReference type="Proteomes" id="UP000231701"/>
    </source>
</evidence>
<accession>A0A2K8L6U1</accession>
<protein>
    <submittedName>
        <fullName evidence="1">Uncharacterized protein</fullName>
    </submittedName>
</protein>
<sequence length="59" mass="6924">MVFIKDQKENSDCHYEAHVWFSNHSHQCGCFAVKAAAEKWASWLQKKIVTRDMFKAAHK</sequence>